<dbReference type="GO" id="GO:0003677">
    <property type="term" value="F:DNA binding"/>
    <property type="evidence" value="ECO:0007669"/>
    <property type="project" value="UniProtKB-KW"/>
</dbReference>
<proteinExistence type="predicted"/>
<dbReference type="AlphaFoldDB" id="A0AAU9C2V5"/>
<dbReference type="GO" id="GO:0009307">
    <property type="term" value="P:DNA restriction-modification system"/>
    <property type="evidence" value="ECO:0007669"/>
    <property type="project" value="UniProtKB-KW"/>
</dbReference>
<dbReference type="KEGG" id="lcal:ATTO_03450"/>
<sequence>MPVEYMPLGSFVDIMTGAPLSRAKKLAEGDELVKAKVLIPAAMAAGRIDDSLIATETVSKVKEDLFTKKGDIVVKASTPYDCSFIDEDHEGLLVTSFGFILRSNSQSLVDMRYLATFLGLDQTNKALQEMSKGMTIRLIKKRDIGDLMVPIPSAEEQARLAAIFIETQKHKEVCRAIVEKSELLLQSEFARLVIDSD</sequence>
<evidence type="ECO:0000313" key="4">
    <source>
        <dbReference type="Proteomes" id="UP001431186"/>
    </source>
</evidence>
<keyword evidence="2" id="KW-0238">DNA-binding</keyword>
<evidence type="ECO:0000256" key="1">
    <source>
        <dbReference type="ARBA" id="ARBA00022747"/>
    </source>
</evidence>
<keyword evidence="4" id="KW-1185">Reference proteome</keyword>
<evidence type="ECO:0000313" key="3">
    <source>
        <dbReference type="EMBL" id="BDC90473.1"/>
    </source>
</evidence>
<dbReference type="Proteomes" id="UP001431186">
    <property type="component" value="Chromosome"/>
</dbReference>
<protein>
    <recommendedName>
        <fullName evidence="5">Type I restriction modification DNA specificity protein</fullName>
    </recommendedName>
</protein>
<name>A0AAU9C2V5_9ACTN</name>
<dbReference type="RefSeq" id="WP_265591998.1">
    <property type="nucleotide sequence ID" value="NZ_AP025285.1"/>
</dbReference>
<reference evidence="3" key="1">
    <citation type="submission" date="2021-11" db="EMBL/GenBank/DDBJ databases">
        <title>Complete genome sequence of Atopobiaceae bacterium TOC12.</title>
        <authorList>
            <person name="Morinaga K."/>
            <person name="Kusada H."/>
            <person name="Tamaki H."/>
        </authorList>
    </citation>
    <scope>NUCLEOTIDE SEQUENCE</scope>
    <source>
        <strain evidence="3">TOC12</strain>
    </source>
</reference>
<dbReference type="InterPro" id="IPR044946">
    <property type="entry name" value="Restrct_endonuc_typeI_TRD_sf"/>
</dbReference>
<evidence type="ECO:0008006" key="5">
    <source>
        <dbReference type="Google" id="ProtNLM"/>
    </source>
</evidence>
<organism evidence="3 4">
    <name type="scientific">Leptogranulimonas caecicola</name>
    <dbReference type="NCBI Taxonomy" id="2894156"/>
    <lineage>
        <taxon>Bacteria</taxon>
        <taxon>Bacillati</taxon>
        <taxon>Actinomycetota</taxon>
        <taxon>Coriobacteriia</taxon>
        <taxon>Coriobacteriales</taxon>
        <taxon>Kribbibacteriaceae</taxon>
        <taxon>Leptogranulimonas</taxon>
    </lineage>
</organism>
<dbReference type="EMBL" id="AP025285">
    <property type="protein sequence ID" value="BDC90473.1"/>
    <property type="molecule type" value="Genomic_DNA"/>
</dbReference>
<gene>
    <name evidence="3" type="ORF">ATTO_03450</name>
</gene>
<dbReference type="Gene3D" id="3.90.220.20">
    <property type="entry name" value="DNA methylase specificity domains"/>
    <property type="match status" value="1"/>
</dbReference>
<dbReference type="SUPFAM" id="SSF116734">
    <property type="entry name" value="DNA methylase specificity domain"/>
    <property type="match status" value="1"/>
</dbReference>
<accession>A0AAU9C2V5</accession>
<keyword evidence="1" id="KW-0680">Restriction system</keyword>
<evidence type="ECO:0000256" key="2">
    <source>
        <dbReference type="ARBA" id="ARBA00023125"/>
    </source>
</evidence>